<proteinExistence type="predicted"/>
<evidence type="ECO:0000313" key="2">
    <source>
        <dbReference type="Proteomes" id="UP000026961"/>
    </source>
</evidence>
<evidence type="ECO:0000313" key="1">
    <source>
        <dbReference type="EnsemblPlants" id="OGLUM06G10790.1"/>
    </source>
</evidence>
<accession>A0A0E0A7U8</accession>
<dbReference type="STRING" id="40148.A0A0E0A7U8"/>
<dbReference type="Proteomes" id="UP000026961">
    <property type="component" value="Chromosome 6"/>
</dbReference>
<sequence length="95" mass="10700">MRSLPQDHIIVLEKPSTIAATSTPDHSMPSENVEKKVHANGLDVAPVYKLMKTSKSGIYRESFIAWKNKSSWTKGPKMYVTLKALQPNDMLHDSF</sequence>
<organism evidence="1">
    <name type="scientific">Oryza glumipatula</name>
    <dbReference type="NCBI Taxonomy" id="40148"/>
    <lineage>
        <taxon>Eukaryota</taxon>
        <taxon>Viridiplantae</taxon>
        <taxon>Streptophyta</taxon>
        <taxon>Embryophyta</taxon>
        <taxon>Tracheophyta</taxon>
        <taxon>Spermatophyta</taxon>
        <taxon>Magnoliopsida</taxon>
        <taxon>Liliopsida</taxon>
        <taxon>Poales</taxon>
        <taxon>Poaceae</taxon>
        <taxon>BOP clade</taxon>
        <taxon>Oryzoideae</taxon>
        <taxon>Oryzeae</taxon>
        <taxon>Oryzinae</taxon>
        <taxon>Oryza</taxon>
    </lineage>
</organism>
<dbReference type="HOGENOM" id="CLU_184756_0_0_1"/>
<dbReference type="EnsemblPlants" id="OGLUM06G10790.1">
    <property type="protein sequence ID" value="OGLUM06G10790.1"/>
    <property type="gene ID" value="OGLUM06G10790"/>
</dbReference>
<dbReference type="AlphaFoldDB" id="A0A0E0A7U8"/>
<reference evidence="1" key="2">
    <citation type="submission" date="2018-05" db="EMBL/GenBank/DDBJ databases">
        <title>OgluRS3 (Oryza glumaepatula Reference Sequence Version 3).</title>
        <authorList>
            <person name="Zhang J."/>
            <person name="Kudrna D."/>
            <person name="Lee S."/>
            <person name="Talag J."/>
            <person name="Welchert J."/>
            <person name="Wing R.A."/>
        </authorList>
    </citation>
    <scope>NUCLEOTIDE SEQUENCE [LARGE SCALE GENOMIC DNA]</scope>
</reference>
<name>A0A0E0A7U8_9ORYZ</name>
<protein>
    <submittedName>
        <fullName evidence="1">Uncharacterized protein</fullName>
    </submittedName>
</protein>
<dbReference type="Gramene" id="OGLUM06G10790.1">
    <property type="protein sequence ID" value="OGLUM06G10790.1"/>
    <property type="gene ID" value="OGLUM06G10790"/>
</dbReference>
<reference evidence="1" key="1">
    <citation type="submission" date="2015-04" db="UniProtKB">
        <authorList>
            <consortium name="EnsemblPlants"/>
        </authorList>
    </citation>
    <scope>IDENTIFICATION</scope>
</reference>
<keyword evidence="2" id="KW-1185">Reference proteome</keyword>